<dbReference type="SUPFAM" id="SSF46785">
    <property type="entry name" value="Winged helix' DNA-binding domain"/>
    <property type="match status" value="1"/>
</dbReference>
<dbReference type="InterPro" id="IPR036390">
    <property type="entry name" value="WH_DNA-bd_sf"/>
</dbReference>
<comment type="caution">
    <text evidence="6">The sequence shown here is derived from an EMBL/GenBank/DDBJ whole genome shotgun (WGS) entry which is preliminary data.</text>
</comment>
<proteinExistence type="inferred from homology"/>
<dbReference type="AlphaFoldDB" id="A0A9X1WBJ2"/>
<evidence type="ECO:0000256" key="3">
    <source>
        <dbReference type="ARBA" id="ARBA00023125"/>
    </source>
</evidence>
<dbReference type="Gene3D" id="1.10.10.10">
    <property type="entry name" value="Winged helix-like DNA-binding domain superfamily/Winged helix DNA-binding domain"/>
    <property type="match status" value="1"/>
</dbReference>
<keyword evidence="3" id="KW-0238">DNA-binding</keyword>
<protein>
    <submittedName>
        <fullName evidence="6">LysR family transcriptional regulator</fullName>
    </submittedName>
</protein>
<organism evidence="6 7">
    <name type="scientific">Vibrio gelatinilyticus</name>
    <dbReference type="NCBI Taxonomy" id="2893468"/>
    <lineage>
        <taxon>Bacteria</taxon>
        <taxon>Pseudomonadati</taxon>
        <taxon>Pseudomonadota</taxon>
        <taxon>Gammaproteobacteria</taxon>
        <taxon>Vibrionales</taxon>
        <taxon>Vibrionaceae</taxon>
        <taxon>Vibrio</taxon>
    </lineage>
</organism>
<evidence type="ECO:0000313" key="6">
    <source>
        <dbReference type="EMBL" id="MCJ2376370.1"/>
    </source>
</evidence>
<dbReference type="PANTHER" id="PTHR30118">
    <property type="entry name" value="HTH-TYPE TRANSCRIPTIONAL REGULATOR LEUO-RELATED"/>
    <property type="match status" value="1"/>
</dbReference>
<keyword evidence="7" id="KW-1185">Reference proteome</keyword>
<keyword evidence="2" id="KW-0805">Transcription regulation</keyword>
<dbReference type="InterPro" id="IPR050389">
    <property type="entry name" value="LysR-type_TF"/>
</dbReference>
<dbReference type="PANTHER" id="PTHR30118:SF15">
    <property type="entry name" value="TRANSCRIPTIONAL REGULATORY PROTEIN"/>
    <property type="match status" value="1"/>
</dbReference>
<evidence type="ECO:0000256" key="2">
    <source>
        <dbReference type="ARBA" id="ARBA00023015"/>
    </source>
</evidence>
<name>A0A9X1WBJ2_9VIBR</name>
<dbReference type="Pfam" id="PF00126">
    <property type="entry name" value="HTH_1"/>
    <property type="match status" value="1"/>
</dbReference>
<reference evidence="6" key="1">
    <citation type="submission" date="2021-11" db="EMBL/GenBank/DDBJ databases">
        <title>Vibrio ZSDE26 sp. nov. and Vibrio ZSDZ34 sp. nov., isolated from coastal seawater in Qingdao.</title>
        <authorList>
            <person name="Zhang P."/>
        </authorList>
    </citation>
    <scope>NUCLEOTIDE SEQUENCE</scope>
    <source>
        <strain evidence="6">ZSDZ34</strain>
    </source>
</reference>
<dbReference type="InterPro" id="IPR036388">
    <property type="entry name" value="WH-like_DNA-bd_sf"/>
</dbReference>
<dbReference type="EMBL" id="JAJNNZ010000003">
    <property type="protein sequence ID" value="MCJ2376370.1"/>
    <property type="molecule type" value="Genomic_DNA"/>
</dbReference>
<comment type="similarity">
    <text evidence="1">Belongs to the LysR transcriptional regulatory family.</text>
</comment>
<dbReference type="PROSITE" id="PS50931">
    <property type="entry name" value="HTH_LYSR"/>
    <property type="match status" value="1"/>
</dbReference>
<dbReference type="Proteomes" id="UP001139488">
    <property type="component" value="Unassembled WGS sequence"/>
</dbReference>
<evidence type="ECO:0000313" key="7">
    <source>
        <dbReference type="Proteomes" id="UP001139488"/>
    </source>
</evidence>
<dbReference type="InterPro" id="IPR000847">
    <property type="entry name" value="LysR_HTH_N"/>
</dbReference>
<dbReference type="GO" id="GO:0003677">
    <property type="term" value="F:DNA binding"/>
    <property type="evidence" value="ECO:0007669"/>
    <property type="project" value="UniProtKB-KW"/>
</dbReference>
<accession>A0A9X1WBJ2</accession>
<feature type="domain" description="HTH lysR-type" evidence="5">
    <location>
        <begin position="1"/>
        <end position="59"/>
    </location>
</feature>
<evidence type="ECO:0000256" key="1">
    <source>
        <dbReference type="ARBA" id="ARBA00009437"/>
    </source>
</evidence>
<dbReference type="RefSeq" id="WP_244355808.1">
    <property type="nucleotide sequence ID" value="NZ_JAJNNZ010000003.1"/>
</dbReference>
<evidence type="ECO:0000256" key="4">
    <source>
        <dbReference type="ARBA" id="ARBA00023163"/>
    </source>
</evidence>
<keyword evidence="4" id="KW-0804">Transcription</keyword>
<sequence length="268" mass="30226">MTDLNALNVFLALMQTHSTQRAAAKLGRSQSYVSKVLAQLREELDDQLFLRSVDGLAPTEYAKAIEPKVKAALEQVQLAIEPEVFSPKSIDKITLHIVEPYLIACGKDIIKAIRQYTQAPIEILQWNKTSESLILAEEVDIGVHALNDKPQTFYQRRIHRGTGQLHGNLDGEFVKYVVPGVNDHNDLFKLLDPKLTATIFTDNHALMVQLLDECCTIRYLPESKKSETSILLDLALIVKSSRRNSGKIKWLMELISPIVDKYKPLSYS</sequence>
<evidence type="ECO:0000259" key="5">
    <source>
        <dbReference type="PROSITE" id="PS50931"/>
    </source>
</evidence>
<dbReference type="GO" id="GO:0003700">
    <property type="term" value="F:DNA-binding transcription factor activity"/>
    <property type="evidence" value="ECO:0007669"/>
    <property type="project" value="InterPro"/>
</dbReference>
<gene>
    <name evidence="6" type="ORF">LNL84_05925</name>
</gene>